<dbReference type="PANTHER" id="PTHR30314">
    <property type="entry name" value="CELL DIVISION PROTEIN FTSZ-RELATED"/>
    <property type="match status" value="1"/>
</dbReference>
<dbReference type="GO" id="GO:0005525">
    <property type="term" value="F:GTP binding"/>
    <property type="evidence" value="ECO:0007669"/>
    <property type="project" value="UniProtKB-KW"/>
</dbReference>
<dbReference type="SUPFAM" id="SSF55307">
    <property type="entry name" value="Tubulin C-terminal domain-like"/>
    <property type="match status" value="1"/>
</dbReference>
<accession>A0A2P6RBU1</accession>
<dbReference type="AlphaFoldDB" id="A0A2P6RBU1"/>
<evidence type="ECO:0000259" key="3">
    <source>
        <dbReference type="SMART" id="SM00865"/>
    </source>
</evidence>
<dbReference type="STRING" id="74649.A0A2P6RBU1"/>
<dbReference type="InterPro" id="IPR024757">
    <property type="entry name" value="FtsZ_C"/>
</dbReference>
<dbReference type="PANTHER" id="PTHR30314:SF3">
    <property type="entry name" value="MITOCHONDRIAL DIVISION PROTEIN FSZA"/>
    <property type="match status" value="1"/>
</dbReference>
<keyword evidence="5" id="KW-1185">Reference proteome</keyword>
<dbReference type="InterPro" id="IPR037103">
    <property type="entry name" value="Tubulin/FtsZ-like_C"/>
</dbReference>
<keyword evidence="4" id="KW-0378">Hydrolase</keyword>
<dbReference type="EMBL" id="PDCK01000041">
    <property type="protein sequence ID" value="PRQ43899.1"/>
    <property type="molecule type" value="Genomic_DNA"/>
</dbReference>
<proteinExistence type="predicted"/>
<evidence type="ECO:0000313" key="5">
    <source>
        <dbReference type="Proteomes" id="UP000238479"/>
    </source>
</evidence>
<organism evidence="4 5">
    <name type="scientific">Rosa chinensis</name>
    <name type="common">China rose</name>
    <dbReference type="NCBI Taxonomy" id="74649"/>
    <lineage>
        <taxon>Eukaryota</taxon>
        <taxon>Viridiplantae</taxon>
        <taxon>Streptophyta</taxon>
        <taxon>Embryophyta</taxon>
        <taxon>Tracheophyta</taxon>
        <taxon>Spermatophyta</taxon>
        <taxon>Magnoliopsida</taxon>
        <taxon>eudicotyledons</taxon>
        <taxon>Gunneridae</taxon>
        <taxon>Pentapetalae</taxon>
        <taxon>rosids</taxon>
        <taxon>fabids</taxon>
        <taxon>Rosales</taxon>
        <taxon>Rosaceae</taxon>
        <taxon>Rosoideae</taxon>
        <taxon>Rosoideae incertae sedis</taxon>
        <taxon>Rosa</taxon>
    </lineage>
</organism>
<dbReference type="InterPro" id="IPR008280">
    <property type="entry name" value="Tub_FtsZ_C"/>
</dbReference>
<feature type="domain" description="Tubulin/FtsZ 2-layer sandwich" evidence="3">
    <location>
        <begin position="12"/>
        <end position="127"/>
    </location>
</feature>
<dbReference type="Gene3D" id="3.30.1330.20">
    <property type="entry name" value="Tubulin/FtsZ, C-terminal domain"/>
    <property type="match status" value="1"/>
</dbReference>
<comment type="caution">
    <text evidence="4">The sequence shown here is derived from an EMBL/GenBank/DDBJ whole genome shotgun (WGS) entry which is preliminary data.</text>
</comment>
<dbReference type="Gramene" id="PRQ43899">
    <property type="protein sequence ID" value="PRQ43899"/>
    <property type="gene ID" value="RchiOBHm_Chr3g0473311"/>
</dbReference>
<gene>
    <name evidence="4" type="ORF">RchiOBHm_Chr3g0473311</name>
</gene>
<dbReference type="GO" id="GO:0010020">
    <property type="term" value="P:chloroplast fission"/>
    <property type="evidence" value="ECO:0007669"/>
    <property type="project" value="TreeGrafter"/>
</dbReference>
<dbReference type="Proteomes" id="UP000238479">
    <property type="component" value="Chromosome 3"/>
</dbReference>
<dbReference type="FunFam" id="3.30.1330.20:FF:000007">
    <property type="entry name" value="Cell division protein ftsZ, putative"/>
    <property type="match status" value="1"/>
</dbReference>
<dbReference type="InterPro" id="IPR045061">
    <property type="entry name" value="FtsZ/CetZ"/>
</dbReference>
<dbReference type="InterPro" id="IPR018316">
    <property type="entry name" value="Tubulin/FtsZ_2-layer-sand-dom"/>
</dbReference>
<reference evidence="4 5" key="1">
    <citation type="journal article" date="2018" name="Nat. Genet.">
        <title>The Rosa genome provides new insights in the design of modern roses.</title>
        <authorList>
            <person name="Bendahmane M."/>
        </authorList>
    </citation>
    <scope>NUCLEOTIDE SEQUENCE [LARGE SCALE GENOMIC DNA]</scope>
    <source>
        <strain evidence="5">cv. Old Blush</strain>
    </source>
</reference>
<keyword evidence="1" id="KW-0547">Nucleotide-binding</keyword>
<dbReference type="Pfam" id="PF12327">
    <property type="entry name" value="FtsZ_C"/>
    <property type="match status" value="1"/>
</dbReference>
<protein>
    <submittedName>
        <fullName evidence="4">Putative tubulin GTPase</fullName>
        <ecNumber evidence="4">3.6.5.6</ecNumber>
    </submittedName>
</protein>
<evidence type="ECO:0000256" key="2">
    <source>
        <dbReference type="ARBA" id="ARBA00023134"/>
    </source>
</evidence>
<evidence type="ECO:0000313" key="4">
    <source>
        <dbReference type="EMBL" id="PRQ43899.1"/>
    </source>
</evidence>
<dbReference type="GO" id="GO:0009507">
    <property type="term" value="C:chloroplast"/>
    <property type="evidence" value="ECO:0007669"/>
    <property type="project" value="TreeGrafter"/>
</dbReference>
<sequence length="169" mass="18331">MSHGLCPGKIYVIAAKKSSGKVVTTKRTKFSGFNAFSNRERDAALNAIQSPLFDIGIERATGIVWNITGGTDLTLYEVNAAAEVIYDLIDPTANLIFGAVTDPSLSVQVSITLITSGFKHQEESDGRPIQAQGDITLGINRRRSSFSEGSSVEIPDFLKKKGHSRYPRV</sequence>
<dbReference type="GO" id="GO:0042802">
    <property type="term" value="F:identical protein binding"/>
    <property type="evidence" value="ECO:0007669"/>
    <property type="project" value="UniProtKB-ARBA"/>
</dbReference>
<name>A0A2P6RBU1_ROSCH</name>
<dbReference type="SMART" id="SM00865">
    <property type="entry name" value="Tubulin_C"/>
    <property type="match status" value="1"/>
</dbReference>
<keyword evidence="2" id="KW-0342">GTP-binding</keyword>
<dbReference type="EC" id="3.6.5.6" evidence="4"/>
<evidence type="ECO:0000256" key="1">
    <source>
        <dbReference type="ARBA" id="ARBA00022741"/>
    </source>
</evidence>
<dbReference type="GO" id="GO:0003924">
    <property type="term" value="F:GTPase activity"/>
    <property type="evidence" value="ECO:0007669"/>
    <property type="project" value="InterPro"/>
</dbReference>